<dbReference type="AlphaFoldDB" id="D3BIB2"/>
<dbReference type="InParanoid" id="D3BIB2"/>
<dbReference type="SUPFAM" id="SSF52058">
    <property type="entry name" value="L domain-like"/>
    <property type="match status" value="1"/>
</dbReference>
<dbReference type="Gene3D" id="1.20.1280.50">
    <property type="match status" value="1"/>
</dbReference>
<organism evidence="1 2">
    <name type="scientific">Heterostelium pallidum (strain ATCC 26659 / Pp 5 / PN500)</name>
    <name type="common">Cellular slime mold</name>
    <name type="synonym">Polysphondylium pallidum</name>
    <dbReference type="NCBI Taxonomy" id="670386"/>
    <lineage>
        <taxon>Eukaryota</taxon>
        <taxon>Amoebozoa</taxon>
        <taxon>Evosea</taxon>
        <taxon>Eumycetozoa</taxon>
        <taxon>Dictyostelia</taxon>
        <taxon>Acytosteliales</taxon>
        <taxon>Acytosteliaceae</taxon>
        <taxon>Heterostelium</taxon>
    </lineage>
</organism>
<dbReference type="OMA" id="RWGHEAL"/>
<dbReference type="Pfam" id="PF05725">
    <property type="entry name" value="FNIP"/>
    <property type="match status" value="2"/>
</dbReference>
<sequence>MAFGSNNNDNSQSNNNNNNNIFSHILLAKIINFINDNIDRIVFTLVCKKWYNERDKYLSFNNHHINIINDRNNKYIHLNSYKSMIIDDINRKTKNKAIFGRDFFRYYYDYVITKDQFDDIERFKRLNIDKLKIGLEQNAENQENIKKIYRLISDLNIPKLKYVQSISELPMNITSLSFCYMFREEVVPGCLPPNLKTLKFGRYFNQPILAGVLPSTLEKLIFNKSFNHPLEPGVLPSSLKILKFKQSTFQQDIKFGTFPSNLEVLEFSGNISTIEDGVLPLRLRILENAPTSWLPQIKTLTNLKTLTVGNASQDFHMDLNCLPASLTRLEFRTRITLINEMPPTIRYLDIEKCDYDFNSVFKDRSMYQLDYLRLKPIDSTTTILDDMKIKELEFNMMIDDGSIAMKNSKDSKEEVDIPFGIETLSVQLTSKFQKSISIPSSVKKLVLSKELDCIGGLQKRYDMSGAGSIQELVIVCDEISFFSQRNSVYIPPIIFAPTTLIHLCDIRNEKIWIRMIHNQYYLVYSQSPIMTAIVHKSQIYKYILYIINVYQK</sequence>
<comment type="caution">
    <text evidence="1">The sequence shown here is derived from an EMBL/GenBank/DDBJ whole genome shotgun (WGS) entry which is preliminary data.</text>
</comment>
<dbReference type="InterPro" id="IPR008615">
    <property type="entry name" value="FNIP"/>
</dbReference>
<dbReference type="RefSeq" id="XP_020431135.1">
    <property type="nucleotide sequence ID" value="XM_020579296.1"/>
</dbReference>
<proteinExistence type="predicted"/>
<accession>D3BIB2</accession>
<reference evidence="1 2" key="1">
    <citation type="journal article" date="2011" name="Genome Res.">
        <title>Phylogeny-wide analysis of social amoeba genomes highlights ancient origins for complex intercellular communication.</title>
        <authorList>
            <person name="Heidel A.J."/>
            <person name="Lawal H.M."/>
            <person name="Felder M."/>
            <person name="Schilde C."/>
            <person name="Helps N.R."/>
            <person name="Tunggal B."/>
            <person name="Rivero F."/>
            <person name="John U."/>
            <person name="Schleicher M."/>
            <person name="Eichinger L."/>
            <person name="Platzer M."/>
            <person name="Noegel A.A."/>
            <person name="Schaap P."/>
            <person name="Gloeckner G."/>
        </authorList>
    </citation>
    <scope>NUCLEOTIDE SEQUENCE [LARGE SCALE GENOMIC DNA]</scope>
    <source>
        <strain evidence="2">ATCC 26659 / Pp 5 / PN500</strain>
    </source>
</reference>
<dbReference type="PANTHER" id="PTHR32134:SF169">
    <property type="entry name" value="FNIP REPEAT-CONTAINING PROTEIN-RELATED"/>
    <property type="match status" value="1"/>
</dbReference>
<gene>
    <name evidence="1" type="ORF">PPL_08480</name>
</gene>
<dbReference type="GeneID" id="31363959"/>
<dbReference type="PANTHER" id="PTHR32134">
    <property type="entry name" value="FNIP REPEAT-CONTAINING PROTEIN"/>
    <property type="match status" value="1"/>
</dbReference>
<name>D3BIB2_HETP5</name>
<keyword evidence="2" id="KW-1185">Reference proteome</keyword>
<dbReference type="EMBL" id="ADBJ01000037">
    <property type="protein sequence ID" value="EFA79012.1"/>
    <property type="molecule type" value="Genomic_DNA"/>
</dbReference>
<evidence type="ECO:0008006" key="3">
    <source>
        <dbReference type="Google" id="ProtNLM"/>
    </source>
</evidence>
<protein>
    <recommendedName>
        <fullName evidence="3">FNIP repeat-containing protein</fullName>
    </recommendedName>
</protein>
<evidence type="ECO:0000313" key="2">
    <source>
        <dbReference type="Proteomes" id="UP000001396"/>
    </source>
</evidence>
<evidence type="ECO:0000313" key="1">
    <source>
        <dbReference type="EMBL" id="EFA79012.1"/>
    </source>
</evidence>
<dbReference type="Proteomes" id="UP000001396">
    <property type="component" value="Unassembled WGS sequence"/>
</dbReference>
<dbReference type="InterPro" id="IPR051251">
    <property type="entry name" value="STK_FNIP-Repeat"/>
</dbReference>